<feature type="compositionally biased region" description="Basic and acidic residues" evidence="1">
    <location>
        <begin position="359"/>
        <end position="368"/>
    </location>
</feature>
<organism evidence="2 3">
    <name type="scientific">Penaeus vannamei</name>
    <name type="common">Whiteleg shrimp</name>
    <name type="synonym">Litopenaeus vannamei</name>
    <dbReference type="NCBI Taxonomy" id="6689"/>
    <lineage>
        <taxon>Eukaryota</taxon>
        <taxon>Metazoa</taxon>
        <taxon>Ecdysozoa</taxon>
        <taxon>Arthropoda</taxon>
        <taxon>Crustacea</taxon>
        <taxon>Multicrustacea</taxon>
        <taxon>Malacostraca</taxon>
        <taxon>Eumalacostraca</taxon>
        <taxon>Eucarida</taxon>
        <taxon>Decapoda</taxon>
        <taxon>Dendrobranchiata</taxon>
        <taxon>Penaeoidea</taxon>
        <taxon>Penaeidae</taxon>
        <taxon>Penaeus</taxon>
    </lineage>
</organism>
<feature type="region of interest" description="Disordered" evidence="1">
    <location>
        <begin position="257"/>
        <end position="377"/>
    </location>
</feature>
<evidence type="ECO:0000313" key="2">
    <source>
        <dbReference type="EMBL" id="ROT85629.1"/>
    </source>
</evidence>
<feature type="region of interest" description="Disordered" evidence="1">
    <location>
        <begin position="1"/>
        <end position="21"/>
    </location>
</feature>
<reference evidence="2 3" key="1">
    <citation type="submission" date="2018-04" db="EMBL/GenBank/DDBJ databases">
        <authorList>
            <person name="Zhang X."/>
            <person name="Yuan J."/>
            <person name="Li F."/>
            <person name="Xiang J."/>
        </authorList>
    </citation>
    <scope>NUCLEOTIDE SEQUENCE [LARGE SCALE GENOMIC DNA]</scope>
    <source>
        <tissue evidence="2">Muscle</tissue>
    </source>
</reference>
<feature type="region of interest" description="Disordered" evidence="1">
    <location>
        <begin position="167"/>
        <end position="202"/>
    </location>
</feature>
<sequence length="377" mass="41788">MTPTPTPPPRSPFPLPSPKMAGKVKTLEMRLRHYTGKWGSQGNRARVMCKGSARLVTRPSPASCHPRRQSHRPETAAPVKLHWRGASHECHGGTCPGHGEVAPRTAWNHPPPSPRPNTEEFVVSHRGRRQRPTIPKHILDSTCGGRNHLPTRIRLQGRAPEPYACGVCGGPPSAPESPESRHTHTELTPRPRPPLRRQSTSSSVALTLSTAFHVLERPTFKSLRIGFGDARALTGRGSGAFPRHSQHFTARMTRIHTKVTQKSRGIATLEPPGKRSRRPVLWAAPLTAPASPPRASPDSLQHEQQTRSRPYSSVRRPSRETRATKDIGNKLPTKSERRTAVHRAGERRRIMSAGTSPRLDPDHWRRDTTNQACPTPT</sequence>
<dbReference type="Proteomes" id="UP000283509">
    <property type="component" value="Unassembled WGS sequence"/>
</dbReference>
<dbReference type="AlphaFoldDB" id="A0A3R7ML09"/>
<name>A0A3R7ML09_PENVA</name>
<accession>A0A3R7ML09</accession>
<evidence type="ECO:0000256" key="1">
    <source>
        <dbReference type="SAM" id="MobiDB-lite"/>
    </source>
</evidence>
<protein>
    <submittedName>
        <fullName evidence="2">Uncharacterized protein</fullName>
    </submittedName>
</protein>
<feature type="region of interest" description="Disordered" evidence="1">
    <location>
        <begin position="56"/>
        <end position="75"/>
    </location>
</feature>
<feature type="compositionally biased region" description="Basic and acidic residues" evidence="1">
    <location>
        <begin position="317"/>
        <end position="349"/>
    </location>
</feature>
<evidence type="ECO:0000313" key="3">
    <source>
        <dbReference type="Proteomes" id="UP000283509"/>
    </source>
</evidence>
<gene>
    <name evidence="2" type="ORF">C7M84_009883</name>
</gene>
<proteinExistence type="predicted"/>
<keyword evidence="3" id="KW-1185">Reference proteome</keyword>
<feature type="compositionally biased region" description="Basic and acidic residues" evidence="1">
    <location>
        <begin position="178"/>
        <end position="189"/>
    </location>
</feature>
<feature type="compositionally biased region" description="Pro residues" evidence="1">
    <location>
        <begin position="1"/>
        <end position="17"/>
    </location>
</feature>
<reference evidence="2 3" key="2">
    <citation type="submission" date="2019-01" db="EMBL/GenBank/DDBJ databases">
        <title>The decoding of complex shrimp genome reveals the adaptation for benthos swimmer, frequently molting mechanism and breeding impact on genome.</title>
        <authorList>
            <person name="Sun Y."/>
            <person name="Gao Y."/>
            <person name="Yu Y."/>
        </authorList>
    </citation>
    <scope>NUCLEOTIDE SEQUENCE [LARGE SCALE GENOMIC DNA]</scope>
    <source>
        <tissue evidence="2">Muscle</tissue>
    </source>
</reference>
<comment type="caution">
    <text evidence="2">The sequence shown here is derived from an EMBL/GenBank/DDBJ whole genome shotgun (WGS) entry which is preliminary data.</text>
</comment>
<dbReference type="EMBL" id="QCYY01000225">
    <property type="protein sequence ID" value="ROT85629.1"/>
    <property type="molecule type" value="Genomic_DNA"/>
</dbReference>